<organism evidence="1 2">
    <name type="scientific">Anaerotignum neopropionicum</name>
    <dbReference type="NCBI Taxonomy" id="36847"/>
    <lineage>
        <taxon>Bacteria</taxon>
        <taxon>Bacillati</taxon>
        <taxon>Bacillota</taxon>
        <taxon>Clostridia</taxon>
        <taxon>Lachnospirales</taxon>
        <taxon>Anaerotignaceae</taxon>
        <taxon>Anaerotignum</taxon>
    </lineage>
</organism>
<evidence type="ECO:0000313" key="1">
    <source>
        <dbReference type="EMBL" id="KXL53120.1"/>
    </source>
</evidence>
<dbReference type="Proteomes" id="UP000070539">
    <property type="component" value="Unassembled WGS sequence"/>
</dbReference>
<dbReference type="InterPro" id="IPR045751">
    <property type="entry name" value="DUF6179"/>
</dbReference>
<dbReference type="AlphaFoldDB" id="A0A136WF59"/>
<reference evidence="1 2" key="1">
    <citation type="submission" date="2016-01" db="EMBL/GenBank/DDBJ databases">
        <title>Genome sequence of Clostridium neopropionicum X4, DSM-3847.</title>
        <authorList>
            <person name="Poehlein A."/>
            <person name="Beck M.H."/>
            <person name="Bengelsdorf F.R."/>
            <person name="Daniel R."/>
            <person name="Duerre P."/>
        </authorList>
    </citation>
    <scope>NUCLEOTIDE SEQUENCE [LARGE SCALE GENOMIC DNA]</scope>
    <source>
        <strain evidence="1 2">DSM-3847</strain>
    </source>
</reference>
<dbReference type="STRING" id="36847.CLNEO_16630"/>
<sequence>MENIEKISKLNLLHLNSEHYFQSLLEQAYLAGLLSQKELEKIQLECLTLLAKLSEQYNNGDSSSIRVETAEKILTSLLFTIGIHLKTHISPDEAAEALKREPIEQLYQLGKKQLDKMINTSKLLHSQITSKLLDTPNIYYRSTIVDGILGFFKLYRPDFFAQEIHITADYPTYHQVNGLVGIEFIKQYLENIYYENDFLNRFSTENIHHLLCGYHADYQKLLINLFEPVFISALGCILVHADARSLKLSLSDVAYLEEKFKNKTTAAIEQELICAAEKLVKNLSLAEQTWQYLKKSIKKVSRAIELALSMDTLDKVFLIPQYPENKPMLQCSFSSKMDDKLYKKIAEEIMCCQSSVEKIRIIKEKIHSLGDLADILLDTELSETEVSAVLKELSPAEFAAFTKKYLSYTQWEEVDLRAGEVILLHCLRRHISMLPPQQQAWIKETAKVIHIIE</sequence>
<dbReference type="PATRIC" id="fig|36847.3.peg.1939"/>
<proteinExistence type="predicted"/>
<gene>
    <name evidence="1" type="ORF">CLNEO_16630</name>
</gene>
<protein>
    <submittedName>
        <fullName evidence="1">Uncharacterized protein</fullName>
    </submittedName>
</protein>
<name>A0A136WF59_9FIRM</name>
<accession>A0A136WF59</accession>
<dbReference type="Pfam" id="PF19677">
    <property type="entry name" value="DUF6179"/>
    <property type="match status" value="1"/>
</dbReference>
<dbReference type="RefSeq" id="WP_066087286.1">
    <property type="nucleotide sequence ID" value="NZ_LRVM01000004.1"/>
</dbReference>
<dbReference type="OrthoDB" id="1907610at2"/>
<dbReference type="EMBL" id="LRVM01000004">
    <property type="protein sequence ID" value="KXL53120.1"/>
    <property type="molecule type" value="Genomic_DNA"/>
</dbReference>
<comment type="caution">
    <text evidence="1">The sequence shown here is derived from an EMBL/GenBank/DDBJ whole genome shotgun (WGS) entry which is preliminary data.</text>
</comment>
<keyword evidence="2" id="KW-1185">Reference proteome</keyword>
<evidence type="ECO:0000313" key="2">
    <source>
        <dbReference type="Proteomes" id="UP000070539"/>
    </source>
</evidence>